<dbReference type="Pfam" id="PF05626">
    <property type="entry name" value="DUF790"/>
    <property type="match status" value="1"/>
</dbReference>
<protein>
    <recommendedName>
        <fullName evidence="2">DUF790 family protein</fullName>
    </recommendedName>
</protein>
<dbReference type="PIRSF" id="PIRSF019435">
    <property type="entry name" value="UCP019435"/>
    <property type="match status" value="1"/>
</dbReference>
<proteinExistence type="predicted"/>
<dbReference type="PANTHER" id="PTHR39640">
    <property type="entry name" value="VNG6129C"/>
    <property type="match status" value="1"/>
</dbReference>
<organism evidence="1">
    <name type="scientific">uncultured Rubrobacteraceae bacterium</name>
    <dbReference type="NCBI Taxonomy" id="349277"/>
    <lineage>
        <taxon>Bacteria</taxon>
        <taxon>Bacillati</taxon>
        <taxon>Actinomycetota</taxon>
        <taxon>Rubrobacteria</taxon>
        <taxon>Rubrobacterales</taxon>
        <taxon>Rubrobacteraceae</taxon>
        <taxon>environmental samples</taxon>
    </lineage>
</organism>
<evidence type="ECO:0008006" key="2">
    <source>
        <dbReference type="Google" id="ProtNLM"/>
    </source>
</evidence>
<dbReference type="EMBL" id="CADCVG010000001">
    <property type="protein sequence ID" value="CAA9442154.1"/>
    <property type="molecule type" value="Genomic_DNA"/>
</dbReference>
<dbReference type="AlphaFoldDB" id="A0A6J4QFW3"/>
<sequence length="422" mass="46562">MLRGEHVMARLMRGRLVPHRLSPNDERTREVAEALVDLYASHLGKPRAELEEELSLLEEELGPRLDVRRGFKVLRGLAKLLEERSEWAAPTEADPYTLRTRLFELAAALPELPSGTVTLLEGGTREDVLAQVSTETGIEDPVALMYADRQGAQLLAGFEPPSAEALISRYNVAQVQGVLYSARDLSVDLGREADTRLVFHYVKLLGLIYTLEPTPKGHRLHLDGPLSLFGGTRKYGLRLAKLLPGLLLTAPWKLHANVSWKGQEASLELNSETPSLTSHYKGPADVGEGDVREAFHKAWDRAKDKGGWEIEEGTGVIPVPPLKVALVPDFAFRNATTGERVHLEILGFWSERYLVERVRLLREAAKRGHRVLVAAPESLGASTGTLAQATRGYVIPFKSRLDAKSVLAALGTQDTSEATMER</sequence>
<reference evidence="1" key="1">
    <citation type="submission" date="2020-02" db="EMBL/GenBank/DDBJ databases">
        <authorList>
            <person name="Meier V. D."/>
        </authorList>
    </citation>
    <scope>NUCLEOTIDE SEQUENCE</scope>
    <source>
        <strain evidence="1">AVDCRST_MAG14</strain>
    </source>
</reference>
<evidence type="ECO:0000313" key="1">
    <source>
        <dbReference type="EMBL" id="CAA9442154.1"/>
    </source>
</evidence>
<gene>
    <name evidence="1" type="ORF">AVDCRST_MAG14-61</name>
</gene>
<accession>A0A6J4QFW3</accession>
<dbReference type="InterPro" id="IPR008508">
    <property type="entry name" value="Bax1"/>
</dbReference>
<name>A0A6J4QFW3_9ACTN</name>
<dbReference type="PANTHER" id="PTHR39640:SF1">
    <property type="entry name" value="DUF790 FAMILY PROTEIN"/>
    <property type="match status" value="1"/>
</dbReference>